<proteinExistence type="predicted"/>
<gene>
    <name evidence="1" type="ORF">OWV82_019120</name>
</gene>
<dbReference type="Proteomes" id="UP001164539">
    <property type="component" value="Chromosome 10"/>
</dbReference>
<evidence type="ECO:0000313" key="2">
    <source>
        <dbReference type="Proteomes" id="UP001164539"/>
    </source>
</evidence>
<dbReference type="EMBL" id="CM051403">
    <property type="protein sequence ID" value="KAJ4709314.1"/>
    <property type="molecule type" value="Genomic_DNA"/>
</dbReference>
<evidence type="ECO:0000313" key="1">
    <source>
        <dbReference type="EMBL" id="KAJ4709314.1"/>
    </source>
</evidence>
<sequence>MHSKREKIDKPGAGSSVLQGDEKFLKKILSRNSSVGRVSKHYQKIGEVPFQWETIPGTPRNNLSSGKTVTEFDRGDQEEEINVRPVRPPPVVESSSMPKPIILSKKGKSSLHTSSFWRKKIWNRSKKIHQENKDHHLHAKGNRPVFGKSESFKFSNSDDADFMRPSASNSSSSSSLSSVADDHAVKSSKLKGLAYAIVLCVCIKTLLADILARQKLRFVMEAHTEESFNNTNIEAAANNMTMKGTRQRKTRGRPKRDAVNCKAIEKEEMEVDDEFTYGERDQDQAVVIEVEEVVNPAKKRRRQRRKGTPRRAAV</sequence>
<protein>
    <submittedName>
        <fullName evidence="1">Sodium/calcium exchanger membrane region</fullName>
    </submittedName>
</protein>
<organism evidence="1 2">
    <name type="scientific">Melia azedarach</name>
    <name type="common">Chinaberry tree</name>
    <dbReference type="NCBI Taxonomy" id="155640"/>
    <lineage>
        <taxon>Eukaryota</taxon>
        <taxon>Viridiplantae</taxon>
        <taxon>Streptophyta</taxon>
        <taxon>Embryophyta</taxon>
        <taxon>Tracheophyta</taxon>
        <taxon>Spermatophyta</taxon>
        <taxon>Magnoliopsida</taxon>
        <taxon>eudicotyledons</taxon>
        <taxon>Gunneridae</taxon>
        <taxon>Pentapetalae</taxon>
        <taxon>rosids</taxon>
        <taxon>malvids</taxon>
        <taxon>Sapindales</taxon>
        <taxon>Meliaceae</taxon>
        <taxon>Melia</taxon>
    </lineage>
</organism>
<reference evidence="1 2" key="1">
    <citation type="journal article" date="2023" name="Science">
        <title>Complex scaffold remodeling in plant triterpene biosynthesis.</title>
        <authorList>
            <person name="De La Pena R."/>
            <person name="Hodgson H."/>
            <person name="Liu J.C."/>
            <person name="Stephenson M.J."/>
            <person name="Martin A.C."/>
            <person name="Owen C."/>
            <person name="Harkess A."/>
            <person name="Leebens-Mack J."/>
            <person name="Jimenez L.E."/>
            <person name="Osbourn A."/>
            <person name="Sattely E.S."/>
        </authorList>
    </citation>
    <scope>NUCLEOTIDE SEQUENCE [LARGE SCALE GENOMIC DNA]</scope>
    <source>
        <strain evidence="2">cv. JPN11</strain>
        <tissue evidence="1">Leaf</tissue>
    </source>
</reference>
<accession>A0ACC1XD54</accession>
<comment type="caution">
    <text evidence="1">The sequence shown here is derived from an EMBL/GenBank/DDBJ whole genome shotgun (WGS) entry which is preliminary data.</text>
</comment>
<name>A0ACC1XD54_MELAZ</name>
<keyword evidence="2" id="KW-1185">Reference proteome</keyword>